<name>A0A372LUW5_9BACI</name>
<reference evidence="1 2" key="1">
    <citation type="submission" date="2018-08" db="EMBL/GenBank/DDBJ databases">
        <title>Bacillus chawlae sp. nov., Bacillus glennii sp. nov., and Bacillus saganii sp. nov. Isolated from the Vehicle Assembly Building at Kennedy Space Center where the Viking Spacecraft were Assembled.</title>
        <authorList>
            <person name="Seuylemezian A."/>
            <person name="Vaishampayan P."/>
        </authorList>
    </citation>
    <scope>NUCLEOTIDE SEQUENCE [LARGE SCALE GENOMIC DNA]</scope>
    <source>
        <strain evidence="1 2">V47-23a</strain>
    </source>
</reference>
<gene>
    <name evidence="1" type="ORF">D0469_02305</name>
</gene>
<protein>
    <submittedName>
        <fullName evidence="1">Uncharacterized protein</fullName>
    </submittedName>
</protein>
<comment type="caution">
    <text evidence="1">The sequence shown here is derived from an EMBL/GenBank/DDBJ whole genome shotgun (WGS) entry which is preliminary data.</text>
</comment>
<dbReference type="AlphaFoldDB" id="A0A372LUW5"/>
<evidence type="ECO:0000313" key="2">
    <source>
        <dbReference type="Proteomes" id="UP000264541"/>
    </source>
</evidence>
<dbReference type="Proteomes" id="UP000264541">
    <property type="component" value="Unassembled WGS sequence"/>
</dbReference>
<accession>A0A372LUW5</accession>
<evidence type="ECO:0000313" key="1">
    <source>
        <dbReference type="EMBL" id="RFU71364.1"/>
    </source>
</evidence>
<organism evidence="1 2">
    <name type="scientific">Peribacillus saganii</name>
    <dbReference type="NCBI Taxonomy" id="2303992"/>
    <lineage>
        <taxon>Bacteria</taxon>
        <taxon>Bacillati</taxon>
        <taxon>Bacillota</taxon>
        <taxon>Bacilli</taxon>
        <taxon>Bacillales</taxon>
        <taxon>Bacillaceae</taxon>
        <taxon>Peribacillus</taxon>
    </lineage>
</organism>
<proteinExistence type="predicted"/>
<dbReference type="EMBL" id="QVTE01000005">
    <property type="protein sequence ID" value="RFU71364.1"/>
    <property type="molecule type" value="Genomic_DNA"/>
</dbReference>
<sequence>MMKYPLSTKAQASWLAPTIIRQALTEGAFCLPKRLEYDLEGLDVGAKDRPTTFVNFIISYTTKKPAANE</sequence>
<keyword evidence="2" id="KW-1185">Reference proteome</keyword>